<dbReference type="PANTHER" id="PTHR33710:SF62">
    <property type="entry name" value="DUF4283 DOMAIN PROTEIN"/>
    <property type="match status" value="1"/>
</dbReference>
<dbReference type="InterPro" id="IPR036875">
    <property type="entry name" value="Znf_CCHC_sf"/>
</dbReference>
<feature type="chain" id="PRO_5029896254" description="CCHC-type domain-containing protein" evidence="3">
    <location>
        <begin position="19"/>
        <end position="571"/>
    </location>
</feature>
<dbReference type="GO" id="GO:0008270">
    <property type="term" value="F:zinc ion binding"/>
    <property type="evidence" value="ECO:0007669"/>
    <property type="project" value="UniProtKB-KW"/>
</dbReference>
<dbReference type="PANTHER" id="PTHR33710">
    <property type="entry name" value="BNAC02G09200D PROTEIN"/>
    <property type="match status" value="1"/>
</dbReference>
<dbReference type="InterPro" id="IPR001878">
    <property type="entry name" value="Znf_CCHC"/>
</dbReference>
<accession>A0A7J6DMM6</accession>
<evidence type="ECO:0000256" key="1">
    <source>
        <dbReference type="PROSITE-ProRule" id="PRU00047"/>
    </source>
</evidence>
<reference evidence="5 6" key="1">
    <citation type="journal article" date="2020" name="bioRxiv">
        <title>Sequence and annotation of 42 cannabis genomes reveals extensive copy number variation in cannabinoid synthesis and pathogen resistance genes.</title>
        <authorList>
            <person name="Mckernan K.J."/>
            <person name="Helbert Y."/>
            <person name="Kane L.T."/>
            <person name="Ebling H."/>
            <person name="Zhang L."/>
            <person name="Liu B."/>
            <person name="Eaton Z."/>
            <person name="Mclaughlin S."/>
            <person name="Kingan S."/>
            <person name="Baybayan P."/>
            <person name="Concepcion G."/>
            <person name="Jordan M."/>
            <person name="Riva A."/>
            <person name="Barbazuk W."/>
            <person name="Harkins T."/>
        </authorList>
    </citation>
    <scope>NUCLEOTIDE SEQUENCE [LARGE SCALE GENOMIC DNA]</scope>
    <source>
        <strain evidence="6">cv. Jamaican Lion 4</strain>
        <tissue evidence="5">Leaf</tissue>
    </source>
</reference>
<dbReference type="Pfam" id="PF14392">
    <property type="entry name" value="zf-CCHC_4"/>
    <property type="match status" value="1"/>
</dbReference>
<keyword evidence="1" id="KW-0479">Metal-binding</keyword>
<dbReference type="InterPro" id="IPR036691">
    <property type="entry name" value="Endo/exonu/phosph_ase_sf"/>
</dbReference>
<comment type="caution">
    <text evidence="5">The sequence shown here is derived from an EMBL/GenBank/DDBJ whole genome shotgun (WGS) entry which is preliminary data.</text>
</comment>
<evidence type="ECO:0000256" key="3">
    <source>
        <dbReference type="SAM" id="SignalP"/>
    </source>
</evidence>
<dbReference type="PROSITE" id="PS50158">
    <property type="entry name" value="ZF_CCHC"/>
    <property type="match status" value="1"/>
</dbReference>
<name>A0A7J6DMM6_CANSA</name>
<gene>
    <name evidence="5" type="ORF">G4B88_021527</name>
</gene>
<evidence type="ECO:0000259" key="4">
    <source>
        <dbReference type="PROSITE" id="PS50158"/>
    </source>
</evidence>
<evidence type="ECO:0000256" key="2">
    <source>
        <dbReference type="SAM" id="MobiDB-lite"/>
    </source>
</evidence>
<feature type="signal peptide" evidence="3">
    <location>
        <begin position="1"/>
        <end position="18"/>
    </location>
</feature>
<dbReference type="Gene3D" id="3.60.10.10">
    <property type="entry name" value="Endonuclease/exonuclease/phosphatase"/>
    <property type="match status" value="1"/>
</dbReference>
<sequence>MALLWLFFSVMMMGDSMADVDDIVAMTSKLGVEQEKDWEENSDAVASFGGCSLIGKVISKRDIGERLLTNMFGRMWKGIKDWNVKVYEEDGDNHIVDERSATQDVHTKECPAYIGEMAGVIEELKWHNDRRMFLNGYVRMRIGFPLNKSLFVGRFVPSDGKCYWIQLKFERLSMLCYNCGRWGHEKKDCEKPMLMEKNEDEQLVPKYGPWLKEDDPTPNCFVAFRQGQVVNDEEVAEQGIDGREIPVRPQVGRGGHLVESGVESSDGSAVAGERLVEEAIQGNAESPEIVGVQLGSDSGGLGTVGIQEARATHVNTDGHINNISDGVSPEADSEIKKRKTNGEGIAEELDRERRYFNKGKKVVEDLVLDQGSGVFAHGLSIGGEGGSASMGGHRRKVSIKNRARRQAKLALVGAIEGSSLAVGSMATAPGVAGDECLVFTADGLQSPATSPLNVTNGTDFTWCNEHESNTVMERLDRGLCNQEWFDQFEGADIQLLDWWESDHRPLVVDMPIVVEEAQNGKAKRNTRFHFEEAWCEENECKAIVEGTWRNGERSATAASFREEEGVEWKDH</sequence>
<dbReference type="SUPFAM" id="SSF56219">
    <property type="entry name" value="DNase I-like"/>
    <property type="match status" value="1"/>
</dbReference>
<dbReference type="AlphaFoldDB" id="A0A7J6DMM6"/>
<protein>
    <recommendedName>
        <fullName evidence="4">CCHC-type domain-containing protein</fullName>
    </recommendedName>
</protein>
<keyword evidence="1" id="KW-0862">Zinc</keyword>
<dbReference type="InterPro" id="IPR025836">
    <property type="entry name" value="Zn_knuckle_CX2CX4HX4C"/>
</dbReference>
<evidence type="ECO:0000313" key="6">
    <source>
        <dbReference type="Proteomes" id="UP000583929"/>
    </source>
</evidence>
<keyword evidence="1" id="KW-0863">Zinc-finger</keyword>
<keyword evidence="3" id="KW-0732">Signal</keyword>
<dbReference type="SUPFAM" id="SSF57756">
    <property type="entry name" value="Retrovirus zinc finger-like domains"/>
    <property type="match status" value="1"/>
</dbReference>
<proteinExistence type="predicted"/>
<keyword evidence="6" id="KW-1185">Reference proteome</keyword>
<dbReference type="Proteomes" id="UP000583929">
    <property type="component" value="Unassembled WGS sequence"/>
</dbReference>
<feature type="region of interest" description="Disordered" evidence="2">
    <location>
        <begin position="317"/>
        <end position="337"/>
    </location>
</feature>
<dbReference type="GO" id="GO:0003676">
    <property type="term" value="F:nucleic acid binding"/>
    <property type="evidence" value="ECO:0007669"/>
    <property type="project" value="InterPro"/>
</dbReference>
<feature type="domain" description="CCHC-type" evidence="4">
    <location>
        <begin position="176"/>
        <end position="191"/>
    </location>
</feature>
<evidence type="ECO:0000313" key="5">
    <source>
        <dbReference type="EMBL" id="KAF4347206.1"/>
    </source>
</evidence>
<organism evidence="5 6">
    <name type="scientific">Cannabis sativa</name>
    <name type="common">Hemp</name>
    <name type="synonym">Marijuana</name>
    <dbReference type="NCBI Taxonomy" id="3483"/>
    <lineage>
        <taxon>Eukaryota</taxon>
        <taxon>Viridiplantae</taxon>
        <taxon>Streptophyta</taxon>
        <taxon>Embryophyta</taxon>
        <taxon>Tracheophyta</taxon>
        <taxon>Spermatophyta</taxon>
        <taxon>Magnoliopsida</taxon>
        <taxon>eudicotyledons</taxon>
        <taxon>Gunneridae</taxon>
        <taxon>Pentapetalae</taxon>
        <taxon>rosids</taxon>
        <taxon>fabids</taxon>
        <taxon>Rosales</taxon>
        <taxon>Cannabaceae</taxon>
        <taxon>Cannabis</taxon>
    </lineage>
</organism>
<dbReference type="EMBL" id="JAATIQ010000837">
    <property type="protein sequence ID" value="KAF4347206.1"/>
    <property type="molecule type" value="Genomic_DNA"/>
</dbReference>